<evidence type="ECO:0000256" key="1">
    <source>
        <dbReference type="SAM" id="Phobius"/>
    </source>
</evidence>
<feature type="transmembrane region" description="Helical" evidence="1">
    <location>
        <begin position="47"/>
        <end position="71"/>
    </location>
</feature>
<protein>
    <submittedName>
        <fullName evidence="2">Uncharacterized protein</fullName>
    </submittedName>
</protein>
<sequence>MAYVVLFTASSVLAYPIVAMAKKTVGDAGGALQTVVGKSGLKATDAAGYAGIVLAVLFYMSGLAFFVLMFYGGYLWLTARGKEDQVEKAKRVITAALIGLTIIFSAYAITYLVSSRLIQGTPVNKP</sequence>
<dbReference type="AlphaFoldDB" id="A0A0G1P2F4"/>
<reference evidence="2 3" key="1">
    <citation type="journal article" date="2015" name="Nature">
        <title>rRNA introns, odd ribosomes, and small enigmatic genomes across a large radiation of phyla.</title>
        <authorList>
            <person name="Brown C.T."/>
            <person name="Hug L.A."/>
            <person name="Thomas B.C."/>
            <person name="Sharon I."/>
            <person name="Castelle C.J."/>
            <person name="Singh A."/>
            <person name="Wilkins M.J."/>
            <person name="Williams K.H."/>
            <person name="Banfield J.F."/>
        </authorList>
    </citation>
    <scope>NUCLEOTIDE SEQUENCE [LARGE SCALE GENOMIC DNA]</scope>
</reference>
<accession>A0A0G1P2F4</accession>
<keyword evidence="1" id="KW-1133">Transmembrane helix</keyword>
<evidence type="ECO:0000313" key="3">
    <source>
        <dbReference type="Proteomes" id="UP000034175"/>
    </source>
</evidence>
<gene>
    <name evidence="2" type="ORF">UX39_C0006G0009</name>
</gene>
<keyword evidence="1" id="KW-0812">Transmembrane</keyword>
<comment type="caution">
    <text evidence="2">The sequence shown here is derived from an EMBL/GenBank/DDBJ whole genome shotgun (WGS) entry which is preliminary data.</text>
</comment>
<name>A0A0G1P2F4_9BACT</name>
<feature type="transmembrane region" description="Helical" evidence="1">
    <location>
        <begin position="92"/>
        <end position="113"/>
    </location>
</feature>
<dbReference type="Proteomes" id="UP000034175">
    <property type="component" value="Unassembled WGS sequence"/>
</dbReference>
<proteinExistence type="predicted"/>
<keyword evidence="1" id="KW-0472">Membrane</keyword>
<dbReference type="EMBL" id="LCMA01000006">
    <property type="protein sequence ID" value="KKU26797.1"/>
    <property type="molecule type" value="Genomic_DNA"/>
</dbReference>
<evidence type="ECO:0000313" key="2">
    <source>
        <dbReference type="EMBL" id="KKU26797.1"/>
    </source>
</evidence>
<organism evidence="2 3">
    <name type="scientific">Candidatus Magasanikbacteria bacterium GW2011_GWA2_46_17</name>
    <dbReference type="NCBI Taxonomy" id="1619042"/>
    <lineage>
        <taxon>Bacteria</taxon>
        <taxon>Candidatus Magasanikiibacteriota</taxon>
    </lineage>
</organism>